<evidence type="ECO:0000313" key="3">
    <source>
        <dbReference type="Proteomes" id="UP000185944"/>
    </source>
</evidence>
<dbReference type="STRING" id="1805483.A0A177EKH1"/>
<accession>A0A177EKH1</accession>
<keyword evidence="2" id="KW-0418">Kinase</keyword>
<dbReference type="InterPro" id="IPR000595">
    <property type="entry name" value="cNMP-bd_dom"/>
</dbReference>
<protein>
    <submittedName>
        <fullName evidence="2">cAMP-dependent protein kinase regulator</fullName>
    </submittedName>
</protein>
<dbReference type="PANTHER" id="PTHR11635">
    <property type="entry name" value="CAMP-DEPENDENT PROTEIN KINASE REGULATORY CHAIN"/>
    <property type="match status" value="1"/>
</dbReference>
<dbReference type="GO" id="GO:0005829">
    <property type="term" value="C:cytosol"/>
    <property type="evidence" value="ECO:0007669"/>
    <property type="project" value="TreeGrafter"/>
</dbReference>
<feature type="domain" description="Cyclic nucleotide-binding" evidence="1">
    <location>
        <begin position="135"/>
        <end position="250"/>
    </location>
</feature>
<dbReference type="Gene3D" id="2.60.120.10">
    <property type="entry name" value="Jelly Rolls"/>
    <property type="match status" value="1"/>
</dbReference>
<dbReference type="Pfam" id="PF00027">
    <property type="entry name" value="cNMP_binding"/>
    <property type="match status" value="1"/>
</dbReference>
<comment type="caution">
    <text evidence="2">The sequence shown here is derived from an EMBL/GenBank/DDBJ whole genome shotgun (WGS) entry which is preliminary data.</text>
</comment>
<evidence type="ECO:0000313" key="2">
    <source>
        <dbReference type="EMBL" id="OAG31622.1"/>
    </source>
</evidence>
<keyword evidence="3" id="KW-1185">Reference proteome</keyword>
<dbReference type="GO" id="GO:0016301">
    <property type="term" value="F:kinase activity"/>
    <property type="evidence" value="ECO:0007669"/>
    <property type="project" value="UniProtKB-KW"/>
</dbReference>
<proteinExistence type="predicted"/>
<name>A0A177EKH1_9MICR</name>
<dbReference type="PROSITE" id="PS00889">
    <property type="entry name" value="CNMP_BINDING_2"/>
    <property type="match status" value="1"/>
</dbReference>
<dbReference type="SMART" id="SM00100">
    <property type="entry name" value="cNMP"/>
    <property type="match status" value="1"/>
</dbReference>
<dbReference type="EMBL" id="LTDL01000014">
    <property type="protein sequence ID" value="OAG31622.1"/>
    <property type="molecule type" value="Genomic_DNA"/>
</dbReference>
<sequence>MSSAVAFRDAVTILSELVEANANEIDDLLKFASDALSLYLIHAENEGVKDFSEVLFRNTIIDLLETDAHRKENEDRAVAQRQLAPGEESYEKLVYRKRRGSVSANADPFAPLADHPKEPEVFEFLYGILKNTRLITRTMNRDQMKRLVATMHAENTTEGEQLITQGDYGKTMYLIESGEFQIVKDGIPSALLGKNALFGEISLLYSFPRTASVICTKDARVWVANSDAYTAILLANQRKNRETICQVLGKSEKYTTLTVEEKDRVLRTTHLMHFSKDECVDVPEAGLFMVLSPVCQVRDGEGFITLSQGDLLRKGVVCTEYTAFLFIPECSYAILSIT</sequence>
<dbReference type="PANTHER" id="PTHR11635:SF152">
    <property type="entry name" value="CAMP-DEPENDENT PROTEIN KINASE TYPE I REGULATORY SUBUNIT-RELATED"/>
    <property type="match status" value="1"/>
</dbReference>
<dbReference type="RefSeq" id="XP_067545223.1">
    <property type="nucleotide sequence ID" value="XM_067687515.1"/>
</dbReference>
<dbReference type="GO" id="GO:0004862">
    <property type="term" value="F:cAMP-dependent protein kinase inhibitor activity"/>
    <property type="evidence" value="ECO:0007669"/>
    <property type="project" value="TreeGrafter"/>
</dbReference>
<dbReference type="PROSITE" id="PS00888">
    <property type="entry name" value="CNMP_BINDING_1"/>
    <property type="match status" value="1"/>
</dbReference>
<dbReference type="InterPro" id="IPR050503">
    <property type="entry name" value="cAMP-dep_PK_reg_su-like"/>
</dbReference>
<dbReference type="OrthoDB" id="417078at2759"/>
<dbReference type="CDD" id="cd00038">
    <property type="entry name" value="CAP_ED"/>
    <property type="match status" value="1"/>
</dbReference>
<dbReference type="Proteomes" id="UP000185944">
    <property type="component" value="Unassembled WGS sequence"/>
</dbReference>
<dbReference type="SUPFAM" id="SSF51206">
    <property type="entry name" value="cAMP-binding domain-like"/>
    <property type="match status" value="1"/>
</dbReference>
<dbReference type="AlphaFoldDB" id="A0A177EKH1"/>
<organism evidence="2 3">
    <name type="scientific">Nematocida displodere</name>
    <dbReference type="NCBI Taxonomy" id="1805483"/>
    <lineage>
        <taxon>Eukaryota</taxon>
        <taxon>Fungi</taxon>
        <taxon>Fungi incertae sedis</taxon>
        <taxon>Microsporidia</taxon>
        <taxon>Nematocida</taxon>
    </lineage>
</organism>
<dbReference type="InterPro" id="IPR014710">
    <property type="entry name" value="RmlC-like_jellyroll"/>
</dbReference>
<dbReference type="GO" id="GO:0005952">
    <property type="term" value="C:cAMP-dependent protein kinase complex"/>
    <property type="evidence" value="ECO:0007669"/>
    <property type="project" value="InterPro"/>
</dbReference>
<keyword evidence="2" id="KW-0808">Transferase</keyword>
<dbReference type="PRINTS" id="PR00103">
    <property type="entry name" value="CAMPKINASE"/>
</dbReference>
<dbReference type="GO" id="GO:0034236">
    <property type="term" value="F:protein kinase A catalytic subunit binding"/>
    <property type="evidence" value="ECO:0007669"/>
    <property type="project" value="TreeGrafter"/>
</dbReference>
<dbReference type="InterPro" id="IPR018490">
    <property type="entry name" value="cNMP-bd_dom_sf"/>
</dbReference>
<dbReference type="InterPro" id="IPR018488">
    <property type="entry name" value="cNMP-bd_CS"/>
</dbReference>
<dbReference type="GeneID" id="93646447"/>
<dbReference type="VEuPathDB" id="MicrosporidiaDB:NEDG_00097"/>
<reference evidence="2 3" key="1">
    <citation type="submission" date="2016-02" db="EMBL/GenBank/DDBJ databases">
        <title>Discovery of a natural microsporidian pathogen with a broad tissue tropism in Caenorhabditis elegans.</title>
        <authorList>
            <person name="Luallen R.J."/>
            <person name="Reinke A.W."/>
            <person name="Tong L."/>
            <person name="Botts M.R."/>
            <person name="Felix M.-A."/>
            <person name="Troemel E.R."/>
        </authorList>
    </citation>
    <scope>NUCLEOTIDE SEQUENCE [LARGE SCALE GENOMIC DNA]</scope>
    <source>
        <strain evidence="2 3">JUm2807</strain>
    </source>
</reference>
<evidence type="ECO:0000259" key="1">
    <source>
        <dbReference type="PROSITE" id="PS50042"/>
    </source>
</evidence>
<gene>
    <name evidence="2" type="ORF">NEDG_00097</name>
</gene>
<dbReference type="PROSITE" id="PS50042">
    <property type="entry name" value="CNMP_BINDING_3"/>
    <property type="match status" value="1"/>
</dbReference>
<dbReference type="GO" id="GO:0030552">
    <property type="term" value="F:cAMP binding"/>
    <property type="evidence" value="ECO:0007669"/>
    <property type="project" value="TreeGrafter"/>
</dbReference>